<keyword evidence="2" id="KW-1133">Transmembrane helix</keyword>
<keyword evidence="2" id="KW-0472">Membrane</keyword>
<organism evidence="3 4">
    <name type="scientific">Rubrobacter xylanophilus</name>
    <dbReference type="NCBI Taxonomy" id="49319"/>
    <lineage>
        <taxon>Bacteria</taxon>
        <taxon>Bacillati</taxon>
        <taxon>Actinomycetota</taxon>
        <taxon>Rubrobacteria</taxon>
        <taxon>Rubrobacterales</taxon>
        <taxon>Rubrobacteraceae</taxon>
        <taxon>Rubrobacter</taxon>
    </lineage>
</organism>
<accession>A0A510HKM7</accession>
<gene>
    <name evidence="3" type="ORF">RxyAA322_22720</name>
</gene>
<dbReference type="AlphaFoldDB" id="A0A510HKM7"/>
<evidence type="ECO:0000313" key="3">
    <source>
        <dbReference type="EMBL" id="BBL80418.1"/>
    </source>
</evidence>
<proteinExistence type="predicted"/>
<feature type="coiled-coil region" evidence="1">
    <location>
        <begin position="9"/>
        <end position="36"/>
    </location>
</feature>
<keyword evidence="1" id="KW-0175">Coiled coil</keyword>
<dbReference type="EMBL" id="AP019791">
    <property type="protein sequence ID" value="BBL80418.1"/>
    <property type="molecule type" value="Genomic_DNA"/>
</dbReference>
<reference evidence="3" key="1">
    <citation type="journal article" date="2019" name="Microbiol. Resour. Announc.">
        <title>Complete Genome Sequence of Rubrobacter xylanophilus Strain AA3-22, Isolated from Arima Onsen in Japan.</title>
        <authorList>
            <person name="Tomariguchi N."/>
            <person name="Miyazaki K."/>
        </authorList>
    </citation>
    <scope>NUCLEOTIDE SEQUENCE [LARGE SCALE GENOMIC DNA]</scope>
    <source>
        <strain evidence="3">AA3-22</strain>
    </source>
</reference>
<feature type="transmembrane region" description="Helical" evidence="2">
    <location>
        <begin position="51"/>
        <end position="72"/>
    </location>
</feature>
<evidence type="ECO:0000256" key="1">
    <source>
        <dbReference type="SAM" id="Coils"/>
    </source>
</evidence>
<keyword evidence="4" id="KW-1185">Reference proteome</keyword>
<name>A0A510HKM7_9ACTN</name>
<evidence type="ECO:0000256" key="2">
    <source>
        <dbReference type="SAM" id="Phobius"/>
    </source>
</evidence>
<keyword evidence="2" id="KW-0812">Transmembrane</keyword>
<sequence>MGGKEREAARELRESFEELKVEVERLSRLLEELNEGIRIGLGKDGPDRAGLLSLLSLPLLGLVVYVAVRLALRKPSRRR</sequence>
<dbReference type="Proteomes" id="UP000318065">
    <property type="component" value="Chromosome"/>
</dbReference>
<evidence type="ECO:0000313" key="4">
    <source>
        <dbReference type="Proteomes" id="UP000318065"/>
    </source>
</evidence>
<dbReference type="RefSeq" id="WP_143528424.1">
    <property type="nucleotide sequence ID" value="NZ_AP019791.1"/>
</dbReference>
<protein>
    <submittedName>
        <fullName evidence="3">Uncharacterized protein</fullName>
    </submittedName>
</protein>